<dbReference type="NCBIfam" id="TIGR00096">
    <property type="entry name" value="16S rRNA (cytidine(1402)-2'-O)-methyltransferase"/>
    <property type="match status" value="1"/>
</dbReference>
<evidence type="ECO:0000256" key="1">
    <source>
        <dbReference type="ARBA" id="ARBA00022490"/>
    </source>
</evidence>
<dbReference type="PROSITE" id="PS01296">
    <property type="entry name" value="RSMI"/>
    <property type="match status" value="1"/>
</dbReference>
<accession>A0ABP3RET7</accession>
<keyword evidence="2 6" id="KW-0698">rRNA processing</keyword>
<comment type="caution">
    <text evidence="8">The sequence shown here is derived from an EMBL/GenBank/DDBJ whole genome shotgun (WGS) entry which is preliminary data.</text>
</comment>
<organism evidence="8 9">
    <name type="scientific">Virgibacillus siamensis</name>
    <dbReference type="NCBI Taxonomy" id="480071"/>
    <lineage>
        <taxon>Bacteria</taxon>
        <taxon>Bacillati</taxon>
        <taxon>Bacillota</taxon>
        <taxon>Bacilli</taxon>
        <taxon>Bacillales</taxon>
        <taxon>Bacillaceae</taxon>
        <taxon>Virgibacillus</taxon>
    </lineage>
</organism>
<evidence type="ECO:0000313" key="9">
    <source>
        <dbReference type="Proteomes" id="UP001500866"/>
    </source>
</evidence>
<proteinExistence type="inferred from homology"/>
<dbReference type="Proteomes" id="UP001500866">
    <property type="component" value="Unassembled WGS sequence"/>
</dbReference>
<keyword evidence="4 6" id="KW-0808">Transferase</keyword>
<dbReference type="PIRSF" id="PIRSF005917">
    <property type="entry name" value="MTase_YraL"/>
    <property type="match status" value="1"/>
</dbReference>
<keyword evidence="1 6" id="KW-0963">Cytoplasm</keyword>
<keyword evidence="3 6" id="KW-0489">Methyltransferase</keyword>
<dbReference type="RefSeq" id="WP_343814365.1">
    <property type="nucleotide sequence ID" value="NZ_BAAADS010000018.1"/>
</dbReference>
<feature type="domain" description="Tetrapyrrole methylase" evidence="7">
    <location>
        <begin position="14"/>
        <end position="213"/>
    </location>
</feature>
<gene>
    <name evidence="6 8" type="primary">rsmI</name>
    <name evidence="8" type="ORF">GCM10009001_27970</name>
</gene>
<dbReference type="InterPro" id="IPR014776">
    <property type="entry name" value="4pyrrole_Mease_sub2"/>
</dbReference>
<dbReference type="InterPro" id="IPR035996">
    <property type="entry name" value="4pyrrol_Methylase_sf"/>
</dbReference>
<evidence type="ECO:0000313" key="8">
    <source>
        <dbReference type="EMBL" id="GAA0608978.1"/>
    </source>
</evidence>
<dbReference type="InterPro" id="IPR000878">
    <property type="entry name" value="4pyrrol_Mease"/>
</dbReference>
<dbReference type="CDD" id="cd11648">
    <property type="entry name" value="RsmI"/>
    <property type="match status" value="1"/>
</dbReference>
<evidence type="ECO:0000256" key="6">
    <source>
        <dbReference type="HAMAP-Rule" id="MF_01877"/>
    </source>
</evidence>
<keyword evidence="5 6" id="KW-0949">S-adenosyl-L-methionine</keyword>
<keyword evidence="9" id="KW-1185">Reference proteome</keyword>
<dbReference type="InterPro" id="IPR008189">
    <property type="entry name" value="rRNA_ssu_MeTfrase_I"/>
</dbReference>
<evidence type="ECO:0000256" key="3">
    <source>
        <dbReference type="ARBA" id="ARBA00022603"/>
    </source>
</evidence>
<reference evidence="9" key="1">
    <citation type="journal article" date="2019" name="Int. J. Syst. Evol. Microbiol.">
        <title>The Global Catalogue of Microorganisms (GCM) 10K type strain sequencing project: providing services to taxonomists for standard genome sequencing and annotation.</title>
        <authorList>
            <consortium name="The Broad Institute Genomics Platform"/>
            <consortium name="The Broad Institute Genome Sequencing Center for Infectious Disease"/>
            <person name="Wu L."/>
            <person name="Ma J."/>
        </authorList>
    </citation>
    <scope>NUCLEOTIDE SEQUENCE [LARGE SCALE GENOMIC DNA]</scope>
    <source>
        <strain evidence="9">JCM 15395</strain>
    </source>
</reference>
<dbReference type="InterPro" id="IPR014777">
    <property type="entry name" value="4pyrrole_Mease_sub1"/>
</dbReference>
<dbReference type="HAMAP" id="MF_01877">
    <property type="entry name" value="16SrRNA_methyltr_I"/>
    <property type="match status" value="1"/>
</dbReference>
<protein>
    <recommendedName>
        <fullName evidence="6">Ribosomal RNA small subunit methyltransferase I</fullName>
        <ecNumber evidence="6">2.1.1.198</ecNumber>
    </recommendedName>
    <alternativeName>
        <fullName evidence="6">16S rRNA 2'-O-ribose C1402 methyltransferase</fullName>
    </alternativeName>
    <alternativeName>
        <fullName evidence="6">rRNA (cytidine-2'-O-)-methyltransferase RsmI</fullName>
    </alternativeName>
</protein>
<dbReference type="InterPro" id="IPR018063">
    <property type="entry name" value="SAM_MeTrfase_RsmI_CS"/>
</dbReference>
<comment type="subcellular location">
    <subcellularLocation>
        <location evidence="6">Cytoplasm</location>
    </subcellularLocation>
</comment>
<dbReference type="PANTHER" id="PTHR46111">
    <property type="entry name" value="RIBOSOMAL RNA SMALL SUBUNIT METHYLTRANSFERASE I"/>
    <property type="match status" value="1"/>
</dbReference>
<evidence type="ECO:0000256" key="2">
    <source>
        <dbReference type="ARBA" id="ARBA00022552"/>
    </source>
</evidence>
<dbReference type="Pfam" id="PF00590">
    <property type="entry name" value="TP_methylase"/>
    <property type="match status" value="1"/>
</dbReference>
<comment type="function">
    <text evidence="6">Catalyzes the 2'-O-methylation of the ribose of cytidine 1402 (C1402) in 16S rRNA.</text>
</comment>
<name>A0ABP3RET7_9BACI</name>
<dbReference type="EC" id="2.1.1.198" evidence="6"/>
<dbReference type="EMBL" id="BAAADS010000018">
    <property type="protein sequence ID" value="GAA0608978.1"/>
    <property type="molecule type" value="Genomic_DNA"/>
</dbReference>
<evidence type="ECO:0000256" key="4">
    <source>
        <dbReference type="ARBA" id="ARBA00022679"/>
    </source>
</evidence>
<comment type="similarity">
    <text evidence="6">Belongs to the methyltransferase superfamily. RsmI family.</text>
</comment>
<evidence type="ECO:0000259" key="7">
    <source>
        <dbReference type="Pfam" id="PF00590"/>
    </source>
</evidence>
<dbReference type="Gene3D" id="3.30.950.10">
    <property type="entry name" value="Methyltransferase, Cobalt-precorrin-4 Transmethylase, Domain 2"/>
    <property type="match status" value="1"/>
</dbReference>
<evidence type="ECO:0000256" key="5">
    <source>
        <dbReference type="ARBA" id="ARBA00022691"/>
    </source>
</evidence>
<comment type="catalytic activity">
    <reaction evidence="6">
        <text>cytidine(1402) in 16S rRNA + S-adenosyl-L-methionine = 2'-O-methylcytidine(1402) in 16S rRNA + S-adenosyl-L-homocysteine + H(+)</text>
        <dbReference type="Rhea" id="RHEA:42924"/>
        <dbReference type="Rhea" id="RHEA-COMP:10285"/>
        <dbReference type="Rhea" id="RHEA-COMP:10286"/>
        <dbReference type="ChEBI" id="CHEBI:15378"/>
        <dbReference type="ChEBI" id="CHEBI:57856"/>
        <dbReference type="ChEBI" id="CHEBI:59789"/>
        <dbReference type="ChEBI" id="CHEBI:74495"/>
        <dbReference type="ChEBI" id="CHEBI:82748"/>
        <dbReference type="EC" id="2.1.1.198"/>
    </reaction>
</comment>
<dbReference type="SUPFAM" id="SSF53790">
    <property type="entry name" value="Tetrapyrrole methylase"/>
    <property type="match status" value="1"/>
</dbReference>
<dbReference type="PANTHER" id="PTHR46111:SF1">
    <property type="entry name" value="RIBOSOMAL RNA SMALL SUBUNIT METHYLTRANSFERASE I"/>
    <property type="match status" value="1"/>
</dbReference>
<dbReference type="Gene3D" id="3.40.1010.10">
    <property type="entry name" value="Cobalt-precorrin-4 Transmethylase, Domain 1"/>
    <property type="match status" value="1"/>
</dbReference>
<sequence>MKIQKSFDDENNGTVYVVPTPIGNLEDITYRALKVLESVSVIAAEDTRNTRKLLNHFEISTRLVSYHEHNKKSREKELFEHLENGETVAVVSDAGMPSISDPGYELVQAAIEFGKPVVVLPGANAALCALVGSGLPADEFLFYGFLPRKKKEKMVELERLQSANATILFYESPYRLKDTIKAIREQFGNRRAVAARELTKKFEEYVRGTLEELLDWSNEHELKGEFCLVVEGTDTSDLQKDYLWWSHLSVAEHVSHYMEEANMGSKEAIKQVASDRDMAKRDVYQAYHVNR</sequence>